<dbReference type="InterPro" id="IPR004681">
    <property type="entry name" value="TRAP_DctM"/>
</dbReference>
<comment type="caution">
    <text evidence="9">The sequence shown here is derived from an EMBL/GenBank/DDBJ whole genome shotgun (WGS) entry which is preliminary data.</text>
</comment>
<protein>
    <submittedName>
        <fullName evidence="9">C4-dicarboxylate ABC transporter permease</fullName>
    </submittedName>
</protein>
<evidence type="ECO:0000256" key="1">
    <source>
        <dbReference type="ARBA" id="ARBA00004429"/>
    </source>
</evidence>
<dbReference type="EMBL" id="LSGP01000020">
    <property type="protein sequence ID" value="KYZ75911.1"/>
    <property type="molecule type" value="Genomic_DNA"/>
</dbReference>
<evidence type="ECO:0000256" key="4">
    <source>
        <dbReference type="ARBA" id="ARBA00022692"/>
    </source>
</evidence>
<evidence type="ECO:0000256" key="2">
    <source>
        <dbReference type="ARBA" id="ARBA00022475"/>
    </source>
</evidence>
<keyword evidence="10" id="KW-1185">Reference proteome</keyword>
<dbReference type="PANTHER" id="PTHR33362">
    <property type="entry name" value="SIALIC ACID TRAP TRANSPORTER PERMEASE PROTEIN SIAT-RELATED"/>
    <property type="match status" value="1"/>
</dbReference>
<name>A0A154BPS4_ANASB</name>
<dbReference type="PANTHER" id="PTHR33362:SF2">
    <property type="entry name" value="TRAP TRANSPORTER LARGE PERMEASE PROTEIN"/>
    <property type="match status" value="1"/>
</dbReference>
<reference evidence="9 10" key="1">
    <citation type="submission" date="2016-02" db="EMBL/GenBank/DDBJ databases">
        <title>Anaerosporomusa subterraneum gen. nov., sp. nov., a spore-forming obligate anaerobe isolated from saprolite.</title>
        <authorList>
            <person name="Choi J.K."/>
            <person name="Shah M."/>
            <person name="Yee N."/>
        </authorList>
    </citation>
    <scope>NUCLEOTIDE SEQUENCE [LARGE SCALE GENOMIC DNA]</scope>
    <source>
        <strain evidence="9 10">RU4</strain>
    </source>
</reference>
<feature type="domain" description="TRAP C4-dicarboxylate transport system permease DctM subunit" evidence="8">
    <location>
        <begin position="6"/>
        <end position="414"/>
    </location>
</feature>
<feature type="transmembrane region" description="Helical" evidence="7">
    <location>
        <begin position="63"/>
        <end position="84"/>
    </location>
</feature>
<feature type="transmembrane region" description="Helical" evidence="7">
    <location>
        <begin position="196"/>
        <end position="215"/>
    </location>
</feature>
<dbReference type="OrthoDB" id="3761770at2"/>
<keyword evidence="2" id="KW-1003">Cell membrane</keyword>
<dbReference type="GO" id="GO:0022857">
    <property type="term" value="F:transmembrane transporter activity"/>
    <property type="evidence" value="ECO:0007669"/>
    <property type="project" value="TreeGrafter"/>
</dbReference>
<dbReference type="STRING" id="1794912.AXX12_10610"/>
<dbReference type="Proteomes" id="UP000076268">
    <property type="component" value="Unassembled WGS sequence"/>
</dbReference>
<sequence length="422" mass="44116">MIAGWVAVLLFGGSKFFDLATKSIIFAATQETVYAALAFVFMAFVMTKTGLVNRMVDILNSTLGRVAGGAGYISTLASALMGLISGSGSGNAASVGAVTIPWMVKSNWSSKLSATMVAGNAGLGIALPPCSSMFLLLGLGVVAAKVTTGSLYIALLTGGLWTLLYRLILVRWFVYKYNIQPLPPEMLKPLAQTLRDGWTSLLIFVGILLPVGLTIGPVADYLEAIKSFGPKGLKSISIIVWIPVLISWIAFFEGRKYLPKTAAGLYNLVQSSAKRYVVVGATLFFAFAAGDVMTDLGLAKDMMSILQALNLSPIMMIILVGILVTLIGGPLTSTATVVAIGSVSFSALTYAGVDPATAAAVILIFSSTEGATPPGAAPIFIACGIANVDPVKTFLPLIAYYVIPILIIGVLIALGILPTMVM</sequence>
<feature type="transmembrane region" description="Helical" evidence="7">
    <location>
        <begin position="32"/>
        <end position="51"/>
    </location>
</feature>
<feature type="transmembrane region" description="Helical" evidence="7">
    <location>
        <begin position="275"/>
        <end position="294"/>
    </location>
</feature>
<keyword evidence="3" id="KW-0997">Cell inner membrane</keyword>
<feature type="transmembrane region" description="Helical" evidence="7">
    <location>
        <begin position="398"/>
        <end position="417"/>
    </location>
</feature>
<evidence type="ECO:0000313" key="9">
    <source>
        <dbReference type="EMBL" id="KYZ75911.1"/>
    </source>
</evidence>
<feature type="transmembrane region" description="Helical" evidence="7">
    <location>
        <begin position="314"/>
        <end position="340"/>
    </location>
</feature>
<evidence type="ECO:0000256" key="3">
    <source>
        <dbReference type="ARBA" id="ARBA00022519"/>
    </source>
</evidence>
<organism evidence="9 10">
    <name type="scientific">Anaerosporomusa subterranea</name>
    <dbReference type="NCBI Taxonomy" id="1794912"/>
    <lineage>
        <taxon>Bacteria</taxon>
        <taxon>Bacillati</taxon>
        <taxon>Bacillota</taxon>
        <taxon>Negativicutes</taxon>
        <taxon>Acetonemataceae</taxon>
        <taxon>Anaerosporomusa</taxon>
    </lineage>
</organism>
<evidence type="ECO:0000256" key="5">
    <source>
        <dbReference type="ARBA" id="ARBA00022989"/>
    </source>
</evidence>
<feature type="transmembrane region" description="Helical" evidence="7">
    <location>
        <begin position="120"/>
        <end position="144"/>
    </location>
</feature>
<evidence type="ECO:0000256" key="6">
    <source>
        <dbReference type="ARBA" id="ARBA00023136"/>
    </source>
</evidence>
<dbReference type="GO" id="GO:0005886">
    <property type="term" value="C:plasma membrane"/>
    <property type="evidence" value="ECO:0007669"/>
    <property type="project" value="UniProtKB-SubCell"/>
</dbReference>
<dbReference type="Pfam" id="PF06808">
    <property type="entry name" value="DctM"/>
    <property type="match status" value="1"/>
</dbReference>
<keyword evidence="4 7" id="KW-0812">Transmembrane</keyword>
<keyword evidence="6 7" id="KW-0472">Membrane</keyword>
<feature type="transmembrane region" description="Helical" evidence="7">
    <location>
        <begin position="150"/>
        <end position="175"/>
    </location>
</feature>
<keyword evidence="5 7" id="KW-1133">Transmembrane helix</keyword>
<accession>A0A154BPS4</accession>
<gene>
    <name evidence="9" type="ORF">AXX12_10610</name>
</gene>
<evidence type="ECO:0000259" key="8">
    <source>
        <dbReference type="Pfam" id="PF06808"/>
    </source>
</evidence>
<dbReference type="AlphaFoldDB" id="A0A154BPS4"/>
<evidence type="ECO:0000256" key="7">
    <source>
        <dbReference type="SAM" id="Phobius"/>
    </source>
</evidence>
<proteinExistence type="predicted"/>
<dbReference type="InterPro" id="IPR010656">
    <property type="entry name" value="DctM"/>
</dbReference>
<comment type="subcellular location">
    <subcellularLocation>
        <location evidence="1">Cell inner membrane</location>
        <topology evidence="1">Multi-pass membrane protein</topology>
    </subcellularLocation>
</comment>
<evidence type="ECO:0000313" key="10">
    <source>
        <dbReference type="Proteomes" id="UP000076268"/>
    </source>
</evidence>
<feature type="transmembrane region" description="Helical" evidence="7">
    <location>
        <begin position="235"/>
        <end position="254"/>
    </location>
</feature>